<evidence type="ECO:0000256" key="2">
    <source>
        <dbReference type="ARBA" id="ARBA00011900"/>
    </source>
</evidence>
<dbReference type="SUPFAM" id="SSF53335">
    <property type="entry name" value="S-adenosyl-L-methionine-dependent methyltransferases"/>
    <property type="match status" value="1"/>
</dbReference>
<keyword evidence="8" id="KW-1185">Reference proteome</keyword>
<evidence type="ECO:0000313" key="7">
    <source>
        <dbReference type="EMBL" id="SCF33869.1"/>
    </source>
</evidence>
<dbReference type="STRING" id="262898.GA0070564_10637"/>
<comment type="similarity">
    <text evidence="1">Belongs to the N(4)/N(6)-methyltransferase family.</text>
</comment>
<dbReference type="GO" id="GO:0032259">
    <property type="term" value="P:methylation"/>
    <property type="evidence" value="ECO:0007669"/>
    <property type="project" value="UniProtKB-KW"/>
</dbReference>
<dbReference type="GO" id="GO:0009307">
    <property type="term" value="P:DNA restriction-modification system"/>
    <property type="evidence" value="ECO:0007669"/>
    <property type="project" value="InterPro"/>
</dbReference>
<dbReference type="AlphaFoldDB" id="A0A1C4ZLU6"/>
<dbReference type="Pfam" id="PF02086">
    <property type="entry name" value="MethyltransfD12"/>
    <property type="match status" value="1"/>
</dbReference>
<dbReference type="Gene3D" id="1.10.1020.10">
    <property type="entry name" value="Adenine-specific Methyltransferase, Domain 2"/>
    <property type="match status" value="1"/>
</dbReference>
<proteinExistence type="inferred from homology"/>
<evidence type="ECO:0000256" key="4">
    <source>
        <dbReference type="ARBA" id="ARBA00022679"/>
    </source>
</evidence>
<dbReference type="EC" id="2.1.1.72" evidence="2"/>
<evidence type="ECO:0000256" key="6">
    <source>
        <dbReference type="ARBA" id="ARBA00047942"/>
    </source>
</evidence>
<accession>A0A1C4ZLU6</accession>
<dbReference type="EMBL" id="FMCX01000006">
    <property type="protein sequence ID" value="SCF33869.1"/>
    <property type="molecule type" value="Genomic_DNA"/>
</dbReference>
<sequence>MTPFLRQAIAEQRPRPKVYVEPFAGGAGAALALLRAEVVDRVVLNDLNRGIAQFWRSVFSESKEFARLVELTKPTMDEWHRQRSIYLDAGSSGIELGFATFFLNRTNRSGILGARPIGGMEQTGNWKIDARYSAKDLAKRILDLGGYRHRVEIREQDGISLCETFSASDRTVFLNVDPPYLGQGDELYMNTLQWEDHVRLAKVLEEGPPYWVMTYGIDQRVPDVLYPTYPCAIFSISHTAYSQRVGREYLVISKNMRLSDLSGIGSRTGEWLPGRAPESAIPTLF</sequence>
<dbReference type="InterPro" id="IPR029063">
    <property type="entry name" value="SAM-dependent_MTases_sf"/>
</dbReference>
<dbReference type="OrthoDB" id="9805629at2"/>
<evidence type="ECO:0000256" key="3">
    <source>
        <dbReference type="ARBA" id="ARBA00022603"/>
    </source>
</evidence>
<evidence type="ECO:0000313" key="8">
    <source>
        <dbReference type="Proteomes" id="UP000199504"/>
    </source>
</evidence>
<dbReference type="GO" id="GO:0006298">
    <property type="term" value="P:mismatch repair"/>
    <property type="evidence" value="ECO:0007669"/>
    <property type="project" value="TreeGrafter"/>
</dbReference>
<dbReference type="GO" id="GO:0043565">
    <property type="term" value="F:sequence-specific DNA binding"/>
    <property type="evidence" value="ECO:0007669"/>
    <property type="project" value="TreeGrafter"/>
</dbReference>
<organism evidence="7 8">
    <name type="scientific">Micromonospora mirobrigensis</name>
    <dbReference type="NCBI Taxonomy" id="262898"/>
    <lineage>
        <taxon>Bacteria</taxon>
        <taxon>Bacillati</taxon>
        <taxon>Actinomycetota</taxon>
        <taxon>Actinomycetes</taxon>
        <taxon>Micromonosporales</taxon>
        <taxon>Micromonosporaceae</taxon>
        <taxon>Micromonospora</taxon>
    </lineage>
</organism>
<dbReference type="PANTHER" id="PTHR30481:SF2">
    <property type="entry name" value="SITE-SPECIFIC DNA-METHYLTRANSFERASE (ADENINE-SPECIFIC)"/>
    <property type="match status" value="1"/>
</dbReference>
<gene>
    <name evidence="7" type="ORF">GA0070564_10637</name>
</gene>
<comment type="catalytic activity">
    <reaction evidence="6">
        <text>a 2'-deoxyadenosine in DNA + S-adenosyl-L-methionine = an N(6)-methyl-2'-deoxyadenosine in DNA + S-adenosyl-L-homocysteine + H(+)</text>
        <dbReference type="Rhea" id="RHEA:15197"/>
        <dbReference type="Rhea" id="RHEA-COMP:12418"/>
        <dbReference type="Rhea" id="RHEA-COMP:12419"/>
        <dbReference type="ChEBI" id="CHEBI:15378"/>
        <dbReference type="ChEBI" id="CHEBI:57856"/>
        <dbReference type="ChEBI" id="CHEBI:59789"/>
        <dbReference type="ChEBI" id="CHEBI:90615"/>
        <dbReference type="ChEBI" id="CHEBI:90616"/>
        <dbReference type="EC" id="2.1.1.72"/>
    </reaction>
</comment>
<protein>
    <recommendedName>
        <fullName evidence="2">site-specific DNA-methyltransferase (adenine-specific)</fullName>
        <ecNumber evidence="2">2.1.1.72</ecNumber>
    </recommendedName>
</protein>
<dbReference type="InterPro" id="IPR012327">
    <property type="entry name" value="MeTrfase_D12"/>
</dbReference>
<dbReference type="GO" id="GO:0009007">
    <property type="term" value="F:site-specific DNA-methyltransferase (adenine-specific) activity"/>
    <property type="evidence" value="ECO:0007669"/>
    <property type="project" value="UniProtKB-EC"/>
</dbReference>
<evidence type="ECO:0000256" key="5">
    <source>
        <dbReference type="ARBA" id="ARBA00022691"/>
    </source>
</evidence>
<keyword evidence="5" id="KW-0949">S-adenosyl-L-methionine</keyword>
<keyword evidence="4" id="KW-0808">Transferase</keyword>
<dbReference type="PANTHER" id="PTHR30481">
    <property type="entry name" value="DNA ADENINE METHYLASE"/>
    <property type="match status" value="1"/>
</dbReference>
<evidence type="ECO:0000256" key="1">
    <source>
        <dbReference type="ARBA" id="ARBA00006594"/>
    </source>
</evidence>
<dbReference type="GO" id="GO:1904047">
    <property type="term" value="F:S-adenosyl-L-methionine binding"/>
    <property type="evidence" value="ECO:0007669"/>
    <property type="project" value="TreeGrafter"/>
</dbReference>
<dbReference type="InterPro" id="IPR023095">
    <property type="entry name" value="Ade_MeTrfase_dom_2"/>
</dbReference>
<reference evidence="8" key="1">
    <citation type="submission" date="2016-06" db="EMBL/GenBank/DDBJ databases">
        <authorList>
            <person name="Varghese N."/>
            <person name="Submissions Spin"/>
        </authorList>
    </citation>
    <scope>NUCLEOTIDE SEQUENCE [LARGE SCALE GENOMIC DNA]</scope>
    <source>
        <strain evidence="8">DSM 44830</strain>
    </source>
</reference>
<dbReference type="Proteomes" id="UP000199504">
    <property type="component" value="Unassembled WGS sequence"/>
</dbReference>
<dbReference type="Gene3D" id="3.40.50.150">
    <property type="entry name" value="Vaccinia Virus protein VP39"/>
    <property type="match status" value="1"/>
</dbReference>
<keyword evidence="3 7" id="KW-0489">Methyltransferase</keyword>
<name>A0A1C4ZLU6_9ACTN</name>